<name>V6SCW8_9FLAO</name>
<dbReference type="Proteomes" id="UP000030149">
    <property type="component" value="Unassembled WGS sequence"/>
</dbReference>
<keyword evidence="3" id="KW-1185">Reference proteome</keyword>
<dbReference type="GO" id="GO:0008081">
    <property type="term" value="F:phosphoric diester hydrolase activity"/>
    <property type="evidence" value="ECO:0007669"/>
    <property type="project" value="InterPro"/>
</dbReference>
<reference evidence="2 3" key="2">
    <citation type="journal article" date="2015" name="Stand. Genomic Sci.">
        <title>High quality draft genomic sequence of Flavobacterium enshiense DK69(T) and comparison among Flavobacterium genomes.</title>
        <authorList>
            <person name="Zeng Z."/>
            <person name="Chen C."/>
            <person name="Du H."/>
            <person name="Wang G."/>
            <person name="Li M."/>
        </authorList>
    </citation>
    <scope>NUCLEOTIDE SEQUENCE [LARGE SCALE GENOMIC DNA]</scope>
    <source>
        <strain evidence="2 3">DK69</strain>
    </source>
</reference>
<dbReference type="PATRIC" id="fig|1107311.3.peg.954"/>
<feature type="domain" description="GP-PDE" evidence="1">
    <location>
        <begin position="2"/>
        <end position="226"/>
    </location>
</feature>
<comment type="caution">
    <text evidence="2">The sequence shown here is derived from an EMBL/GenBank/DDBJ whole genome shotgun (WGS) entry which is preliminary data.</text>
</comment>
<protein>
    <submittedName>
        <fullName evidence="2">Glycerophosphodiester phosphodiesterase</fullName>
    </submittedName>
</protein>
<dbReference type="PANTHER" id="PTHR46211:SF14">
    <property type="entry name" value="GLYCEROPHOSPHODIESTER PHOSPHODIESTERASE"/>
    <property type="match status" value="1"/>
</dbReference>
<dbReference type="STRING" id="1107311.Q767_14175"/>
<dbReference type="SUPFAM" id="SSF51695">
    <property type="entry name" value="PLC-like phosphodiesterases"/>
    <property type="match status" value="1"/>
</dbReference>
<dbReference type="Gene3D" id="3.20.20.190">
    <property type="entry name" value="Phosphatidylinositol (PI) phosphodiesterase"/>
    <property type="match status" value="1"/>
</dbReference>
<dbReference type="InterPro" id="IPR017946">
    <property type="entry name" value="PLC-like_Pdiesterase_TIM-brl"/>
</dbReference>
<dbReference type="Pfam" id="PF03009">
    <property type="entry name" value="GDPD"/>
    <property type="match status" value="1"/>
</dbReference>
<dbReference type="PANTHER" id="PTHR46211">
    <property type="entry name" value="GLYCEROPHOSPHORYL DIESTER PHOSPHODIESTERASE"/>
    <property type="match status" value="1"/>
</dbReference>
<dbReference type="GO" id="GO:0006629">
    <property type="term" value="P:lipid metabolic process"/>
    <property type="evidence" value="ECO:0007669"/>
    <property type="project" value="InterPro"/>
</dbReference>
<reference evidence="3" key="1">
    <citation type="submission" date="2013-09" db="EMBL/GenBank/DDBJ databases">
        <authorList>
            <person name="Zeng Z."/>
            <person name="Chen C."/>
        </authorList>
    </citation>
    <scope>NUCLEOTIDE SEQUENCE [LARGE SCALE GENOMIC DNA]</scope>
    <source>
        <strain evidence="3">DK69</strain>
    </source>
</reference>
<dbReference type="EMBL" id="JRLZ01000018">
    <property type="protein sequence ID" value="KGO93821.1"/>
    <property type="molecule type" value="Genomic_DNA"/>
</dbReference>
<dbReference type="OrthoDB" id="384721at2"/>
<accession>V6SCW8</accession>
<sequence>MVQKIGHRGAKGHVAENTLESFQKAMDLGVNGIELDVHVCASGELVVFHDFTVERMTNGKGEIHKLTLSELKGLKVAGEFEIPTLAETFDLINRKCWINVELKGHGTAQPACELIEKYISEKGWEYEDFIVSSFQKEELEKAKSINPKIRLATLSQASVEQALEWADELSAYAIHPHFSLLTDDNIHATKKKGYKINVWTVNHYEDIQHLEAHIIDGIISDFPDRL</sequence>
<dbReference type="InterPro" id="IPR030395">
    <property type="entry name" value="GP_PDE_dom"/>
</dbReference>
<proteinExistence type="predicted"/>
<dbReference type="PROSITE" id="PS51704">
    <property type="entry name" value="GP_PDE"/>
    <property type="match status" value="1"/>
</dbReference>
<dbReference type="AlphaFoldDB" id="V6SCW8"/>
<dbReference type="eggNOG" id="COG0584">
    <property type="taxonomic scope" value="Bacteria"/>
</dbReference>
<evidence type="ECO:0000313" key="2">
    <source>
        <dbReference type="EMBL" id="KGO93821.1"/>
    </source>
</evidence>
<organism evidence="2 3">
    <name type="scientific">Flavobacterium enshiense DK69</name>
    <dbReference type="NCBI Taxonomy" id="1107311"/>
    <lineage>
        <taxon>Bacteria</taxon>
        <taxon>Pseudomonadati</taxon>
        <taxon>Bacteroidota</taxon>
        <taxon>Flavobacteriia</taxon>
        <taxon>Flavobacteriales</taxon>
        <taxon>Flavobacteriaceae</taxon>
        <taxon>Flavobacterium</taxon>
    </lineage>
</organism>
<evidence type="ECO:0000259" key="1">
    <source>
        <dbReference type="PROSITE" id="PS51704"/>
    </source>
</evidence>
<evidence type="ECO:0000313" key="3">
    <source>
        <dbReference type="Proteomes" id="UP000030149"/>
    </source>
</evidence>
<dbReference type="RefSeq" id="WP_023573004.1">
    <property type="nucleotide sequence ID" value="NZ_AVCS01000006.1"/>
</dbReference>
<gene>
    <name evidence="2" type="ORF">Q767_14175</name>
</gene>